<accession>A0A0X1T2N1</accession>
<dbReference type="Proteomes" id="UP000063229">
    <property type="component" value="Chromosome"/>
</dbReference>
<dbReference type="GO" id="GO:0003824">
    <property type="term" value="F:catalytic activity"/>
    <property type="evidence" value="ECO:0007669"/>
    <property type="project" value="InterPro"/>
</dbReference>
<dbReference type="InterPro" id="IPR040442">
    <property type="entry name" value="Pyrv_kinase-like_dom_sf"/>
</dbReference>
<sequence>MARVLSVPLTVDIEGGYSHDLRQVAKVIATVVDAGAVGINIEDGIATPERLIHKIDTARKVANGGQLVRQRELRRLP</sequence>
<evidence type="ECO:0000313" key="3">
    <source>
        <dbReference type="Proteomes" id="UP000063229"/>
    </source>
</evidence>
<evidence type="ECO:0000313" key="2">
    <source>
        <dbReference type="EMBL" id="AMB86310.1"/>
    </source>
</evidence>
<dbReference type="EMBL" id="CP014135">
    <property type="protein sequence ID" value="AMB86310.1"/>
    <property type="molecule type" value="Genomic_DNA"/>
</dbReference>
<evidence type="ECO:0008006" key="4">
    <source>
        <dbReference type="Google" id="ProtNLM"/>
    </source>
</evidence>
<protein>
    <recommendedName>
        <fullName evidence="4">HpcH/HpaI aldolase/citrate lyase domain-containing protein</fullName>
    </recommendedName>
</protein>
<reference evidence="2 3" key="1">
    <citation type="submission" date="2016-01" db="EMBL/GenBank/DDBJ databases">
        <authorList>
            <person name="McClelland M."/>
            <person name="Jain A."/>
            <person name="Saraogi P."/>
            <person name="Mendelson R."/>
            <person name="Westerman R."/>
            <person name="SanMiguel P."/>
            <person name="Csonka L."/>
        </authorList>
    </citation>
    <scope>NUCLEOTIDE SEQUENCE [LARGE SCALE GENOMIC DNA]</scope>
    <source>
        <strain evidence="2 3">NCPPB 2472</strain>
    </source>
</reference>
<organism evidence="2 3">
    <name type="scientific">Pseudomonas agarici</name>
    <dbReference type="NCBI Taxonomy" id="46677"/>
    <lineage>
        <taxon>Bacteria</taxon>
        <taxon>Pseudomonadati</taxon>
        <taxon>Pseudomonadota</taxon>
        <taxon>Gammaproteobacteria</taxon>
        <taxon>Pseudomonadales</taxon>
        <taxon>Pseudomonadaceae</taxon>
        <taxon>Pseudomonas</taxon>
    </lineage>
</organism>
<dbReference type="SUPFAM" id="SSF51621">
    <property type="entry name" value="Phosphoenolpyruvate/pyruvate domain"/>
    <property type="match status" value="1"/>
</dbReference>
<dbReference type="Pfam" id="PF13714">
    <property type="entry name" value="PEP_mutase"/>
    <property type="match status" value="1"/>
</dbReference>
<dbReference type="InterPro" id="IPR015813">
    <property type="entry name" value="Pyrv/PenolPyrv_kinase-like_dom"/>
</dbReference>
<dbReference type="Gene3D" id="3.20.20.60">
    <property type="entry name" value="Phosphoenolpyruvate-binding domains"/>
    <property type="match status" value="1"/>
</dbReference>
<dbReference type="AlphaFoldDB" id="A0A0X1T2N1"/>
<proteinExistence type="predicted"/>
<name>A0A0X1T2N1_PSEAA</name>
<evidence type="ECO:0000256" key="1">
    <source>
        <dbReference type="ARBA" id="ARBA00022723"/>
    </source>
</evidence>
<gene>
    <name evidence="2" type="ORF">AWM79_13755</name>
</gene>
<dbReference type="STRING" id="46677.AWM79_13755"/>
<keyword evidence="1" id="KW-0479">Metal-binding</keyword>
<dbReference type="GO" id="GO:0046872">
    <property type="term" value="F:metal ion binding"/>
    <property type="evidence" value="ECO:0007669"/>
    <property type="project" value="UniProtKB-KW"/>
</dbReference>
<keyword evidence="3" id="KW-1185">Reference proteome</keyword>
<dbReference type="KEGG" id="pagb:AWM79_13755"/>